<dbReference type="AlphaFoldDB" id="A0A7S1NU61"/>
<protein>
    <submittedName>
        <fullName evidence="2">Uncharacterized protein</fullName>
    </submittedName>
</protein>
<name>A0A7S1NU61_9EUGL</name>
<sequence length="107" mass="11762">MGPRGNRWCTSFQFGRTYTPVHPLHLGCVLFTSRQGLADWSEGTQQAIDMALPISHAMRNQQEGSWKGQSALKVEEDQGTKGRHSPVTHPHQYAQATPTPTLCGCTG</sequence>
<evidence type="ECO:0000313" key="2">
    <source>
        <dbReference type="EMBL" id="CAD9038524.1"/>
    </source>
</evidence>
<accession>A0A7S1NU61</accession>
<gene>
    <name evidence="2" type="ORF">EGYM00392_LOCUS49686</name>
</gene>
<dbReference type="EMBL" id="HBGA01134009">
    <property type="protein sequence ID" value="CAD9038524.1"/>
    <property type="molecule type" value="Transcribed_RNA"/>
</dbReference>
<proteinExistence type="predicted"/>
<feature type="region of interest" description="Disordered" evidence="1">
    <location>
        <begin position="60"/>
        <end position="107"/>
    </location>
</feature>
<organism evidence="2">
    <name type="scientific">Eutreptiella gymnastica</name>
    <dbReference type="NCBI Taxonomy" id="73025"/>
    <lineage>
        <taxon>Eukaryota</taxon>
        <taxon>Discoba</taxon>
        <taxon>Euglenozoa</taxon>
        <taxon>Euglenida</taxon>
        <taxon>Spirocuta</taxon>
        <taxon>Euglenophyceae</taxon>
        <taxon>Eutreptiales</taxon>
        <taxon>Eutreptiaceae</taxon>
        <taxon>Eutreptiella</taxon>
    </lineage>
</organism>
<reference evidence="2" key="1">
    <citation type="submission" date="2021-01" db="EMBL/GenBank/DDBJ databases">
        <authorList>
            <person name="Corre E."/>
            <person name="Pelletier E."/>
            <person name="Niang G."/>
            <person name="Scheremetjew M."/>
            <person name="Finn R."/>
            <person name="Kale V."/>
            <person name="Holt S."/>
            <person name="Cochrane G."/>
            <person name="Meng A."/>
            <person name="Brown T."/>
            <person name="Cohen L."/>
        </authorList>
    </citation>
    <scope>NUCLEOTIDE SEQUENCE</scope>
    <source>
        <strain evidence="2">NIES-381</strain>
    </source>
</reference>
<evidence type="ECO:0000256" key="1">
    <source>
        <dbReference type="SAM" id="MobiDB-lite"/>
    </source>
</evidence>